<keyword evidence="6 9" id="KW-0067">ATP-binding</keyword>
<dbReference type="AlphaFoldDB" id="A0A974RZP9"/>
<dbReference type="InterPro" id="IPR017871">
    <property type="entry name" value="ABC_transporter-like_CS"/>
</dbReference>
<dbReference type="GO" id="GO:0015833">
    <property type="term" value="P:peptide transport"/>
    <property type="evidence" value="ECO:0007669"/>
    <property type="project" value="InterPro"/>
</dbReference>
<evidence type="ECO:0000256" key="4">
    <source>
        <dbReference type="ARBA" id="ARBA00022475"/>
    </source>
</evidence>
<dbReference type="RefSeq" id="WP_040373795.1">
    <property type="nucleotide sequence ID" value="NZ_CP068053.1"/>
</dbReference>
<evidence type="ECO:0000256" key="1">
    <source>
        <dbReference type="ARBA" id="ARBA00004202"/>
    </source>
</evidence>
<dbReference type="InterPro" id="IPR027417">
    <property type="entry name" value="P-loop_NTPase"/>
</dbReference>
<name>A0A974RZP9_PERPY</name>
<dbReference type="SMART" id="SM00382">
    <property type="entry name" value="AAA"/>
    <property type="match status" value="1"/>
</dbReference>
<feature type="domain" description="ABC transporter" evidence="8">
    <location>
        <begin position="5"/>
        <end position="256"/>
    </location>
</feature>
<dbReference type="GO" id="GO:0005524">
    <property type="term" value="F:ATP binding"/>
    <property type="evidence" value="ECO:0007669"/>
    <property type="project" value="UniProtKB-KW"/>
</dbReference>
<dbReference type="PANTHER" id="PTHR43297:SF2">
    <property type="entry name" value="DIPEPTIDE TRANSPORT ATP-BINDING PROTEIN DPPD"/>
    <property type="match status" value="1"/>
</dbReference>
<dbReference type="PROSITE" id="PS00211">
    <property type="entry name" value="ABC_TRANSPORTER_1"/>
    <property type="match status" value="1"/>
</dbReference>
<keyword evidence="5" id="KW-0547">Nucleotide-binding</keyword>
<dbReference type="GO" id="GO:0016887">
    <property type="term" value="F:ATP hydrolysis activity"/>
    <property type="evidence" value="ECO:0007669"/>
    <property type="project" value="InterPro"/>
</dbReference>
<keyword evidence="4" id="KW-1003">Cell membrane</keyword>
<keyword evidence="3" id="KW-0813">Transport</keyword>
<organism evidence="9 10">
    <name type="scientific">Peribacillus psychrosaccharolyticus</name>
    <name type="common">Bacillus psychrosaccharolyticus</name>
    <dbReference type="NCBI Taxonomy" id="1407"/>
    <lineage>
        <taxon>Bacteria</taxon>
        <taxon>Bacillati</taxon>
        <taxon>Bacillota</taxon>
        <taxon>Bacilli</taxon>
        <taxon>Bacillales</taxon>
        <taxon>Bacillaceae</taxon>
        <taxon>Peribacillus</taxon>
    </lineage>
</organism>
<comment type="subcellular location">
    <subcellularLocation>
        <location evidence="1">Cell membrane</location>
        <topology evidence="1">Peripheral membrane protein</topology>
    </subcellularLocation>
</comment>
<evidence type="ECO:0000256" key="7">
    <source>
        <dbReference type="ARBA" id="ARBA00023136"/>
    </source>
</evidence>
<evidence type="ECO:0000256" key="6">
    <source>
        <dbReference type="ARBA" id="ARBA00022840"/>
    </source>
</evidence>
<dbReference type="EMBL" id="CP068053">
    <property type="protein sequence ID" value="QQS99786.1"/>
    <property type="molecule type" value="Genomic_DNA"/>
</dbReference>
<proteinExistence type="inferred from homology"/>
<dbReference type="InterPro" id="IPR003593">
    <property type="entry name" value="AAA+_ATPase"/>
</dbReference>
<dbReference type="Pfam" id="PF08352">
    <property type="entry name" value="oligo_HPY"/>
    <property type="match status" value="1"/>
</dbReference>
<evidence type="ECO:0000259" key="8">
    <source>
        <dbReference type="PROSITE" id="PS50893"/>
    </source>
</evidence>
<dbReference type="GO" id="GO:0005886">
    <property type="term" value="C:plasma membrane"/>
    <property type="evidence" value="ECO:0007669"/>
    <property type="project" value="UniProtKB-SubCell"/>
</dbReference>
<evidence type="ECO:0000256" key="2">
    <source>
        <dbReference type="ARBA" id="ARBA00005417"/>
    </source>
</evidence>
<dbReference type="CDD" id="cd03257">
    <property type="entry name" value="ABC_NikE_OppD_transporters"/>
    <property type="match status" value="1"/>
</dbReference>
<dbReference type="Proteomes" id="UP000595254">
    <property type="component" value="Chromosome"/>
</dbReference>
<dbReference type="Gene3D" id="3.40.50.300">
    <property type="entry name" value="P-loop containing nucleotide triphosphate hydrolases"/>
    <property type="match status" value="1"/>
</dbReference>
<dbReference type="InterPro" id="IPR003439">
    <property type="entry name" value="ABC_transporter-like_ATP-bd"/>
</dbReference>
<evidence type="ECO:0000256" key="5">
    <source>
        <dbReference type="ARBA" id="ARBA00022741"/>
    </source>
</evidence>
<reference evidence="9 10" key="1">
    <citation type="submission" date="2021-01" db="EMBL/GenBank/DDBJ databases">
        <title>FDA dAtabase for Regulatory Grade micrObial Sequences (FDA-ARGOS): Supporting development and validation of Infectious Disease Dx tests.</title>
        <authorList>
            <person name="Nelson B."/>
            <person name="Plummer A."/>
            <person name="Tallon L."/>
            <person name="Sadzewicz L."/>
            <person name="Zhao X."/>
            <person name="Boylan J."/>
            <person name="Ott S."/>
            <person name="Bowen H."/>
            <person name="Vavikolanu K."/>
            <person name="Mehta A."/>
            <person name="Aluvathingal J."/>
            <person name="Nadendla S."/>
            <person name="Myers T."/>
            <person name="Yan Y."/>
            <person name="Sichtig H."/>
        </authorList>
    </citation>
    <scope>NUCLEOTIDE SEQUENCE [LARGE SCALE GENOMIC DNA]</scope>
    <source>
        <strain evidence="9 10">FDAARGOS_1161</strain>
    </source>
</reference>
<dbReference type="PANTHER" id="PTHR43297">
    <property type="entry name" value="OLIGOPEPTIDE TRANSPORT ATP-BINDING PROTEIN APPD"/>
    <property type="match status" value="1"/>
</dbReference>
<evidence type="ECO:0000313" key="9">
    <source>
        <dbReference type="EMBL" id="QQS99786.1"/>
    </source>
</evidence>
<evidence type="ECO:0000313" key="10">
    <source>
        <dbReference type="Proteomes" id="UP000595254"/>
    </source>
</evidence>
<dbReference type="SUPFAM" id="SSF52540">
    <property type="entry name" value="P-loop containing nucleoside triphosphate hydrolases"/>
    <property type="match status" value="1"/>
</dbReference>
<dbReference type="InterPro" id="IPR050388">
    <property type="entry name" value="ABC_Ni/Peptide_Import"/>
</dbReference>
<sequence>MNSILEIKNLSIDLVDGRKTYPVVNDINLSIKKKQRYGIVGESGSGKSLTSLAIMNLLADSLKITRGSIVLDGKHELTKMKKKELRKVRGHDISMIFQEPMTALDPLYPIEHQILEVLRFHFTFSKKQMRDMAVEMLKKVGISRPEQIMKNYPHQLSGGMRQRVMIAMALICSPKLLIADEPTTALDVTIQAQILDLMNELTEDFDTSILMITHDLGVIVEMCERVAVMYAGEIVEETTVAKLFSNPAHPYTSGLLRSVQSLGNRTQSLYSIPGTVPTPKQQTAGCRFASRCPHVMPVCNSSPPFLEIGNDHSTKCWLYAKEGVVNA</sequence>
<keyword evidence="7" id="KW-0472">Membrane</keyword>
<dbReference type="KEGG" id="ppsr:I6J18_19700"/>
<evidence type="ECO:0000256" key="3">
    <source>
        <dbReference type="ARBA" id="ARBA00022448"/>
    </source>
</evidence>
<keyword evidence="10" id="KW-1185">Reference proteome</keyword>
<dbReference type="PROSITE" id="PS50893">
    <property type="entry name" value="ABC_TRANSPORTER_2"/>
    <property type="match status" value="1"/>
</dbReference>
<accession>A0A974RZP9</accession>
<comment type="similarity">
    <text evidence="2">Belongs to the ABC transporter superfamily.</text>
</comment>
<dbReference type="Pfam" id="PF00005">
    <property type="entry name" value="ABC_tran"/>
    <property type="match status" value="1"/>
</dbReference>
<dbReference type="FunFam" id="3.40.50.300:FF:000016">
    <property type="entry name" value="Oligopeptide ABC transporter ATP-binding component"/>
    <property type="match status" value="1"/>
</dbReference>
<dbReference type="InterPro" id="IPR013563">
    <property type="entry name" value="Oligopep_ABC_C"/>
</dbReference>
<gene>
    <name evidence="9" type="ORF">I6J18_19700</name>
</gene>
<dbReference type="NCBIfam" id="TIGR01727">
    <property type="entry name" value="oligo_HPY"/>
    <property type="match status" value="1"/>
</dbReference>
<protein>
    <submittedName>
        <fullName evidence="9">ABC transporter ATP-binding protein</fullName>
    </submittedName>
</protein>